<organism evidence="1 2">
    <name type="scientific">Adineta ricciae</name>
    <name type="common">Rotifer</name>
    <dbReference type="NCBI Taxonomy" id="249248"/>
    <lineage>
        <taxon>Eukaryota</taxon>
        <taxon>Metazoa</taxon>
        <taxon>Spiralia</taxon>
        <taxon>Gnathifera</taxon>
        <taxon>Rotifera</taxon>
        <taxon>Eurotatoria</taxon>
        <taxon>Bdelloidea</taxon>
        <taxon>Adinetida</taxon>
        <taxon>Adinetidae</taxon>
        <taxon>Adineta</taxon>
    </lineage>
</organism>
<accession>A0A816HKU1</accession>
<dbReference type="AlphaFoldDB" id="A0A816HKU1"/>
<evidence type="ECO:0000313" key="2">
    <source>
        <dbReference type="Proteomes" id="UP000663828"/>
    </source>
</evidence>
<reference evidence="1" key="1">
    <citation type="submission" date="2021-02" db="EMBL/GenBank/DDBJ databases">
        <authorList>
            <person name="Nowell W R."/>
        </authorList>
    </citation>
    <scope>NUCLEOTIDE SEQUENCE</scope>
</reference>
<evidence type="ECO:0000313" key="1">
    <source>
        <dbReference type="EMBL" id="CAF1687097.1"/>
    </source>
</evidence>
<proteinExistence type="predicted"/>
<protein>
    <submittedName>
        <fullName evidence="1">Uncharacterized protein</fullName>
    </submittedName>
</protein>
<sequence length="310" mass="36366">ERKMKDLLQIGDWNEGGKATDAPAKTYPLVQVSYNLNVLANNTQCLISKLLENPSDILESDTIKNLQLFLENLKRAICLSCSSSLDTMHTEFLDYIHKDHLDLLLEQGLQFMKCLFNERKKLIEPLSHIRSVLENFIDQFILFFIQLIQQQQQKQVDILEKDYNKTINTRVSFEDIHLLETLSKANLIRHFRLVEGIDVEIDWYSQLVQFLLQGWLQASKILRAFAAPSSGEHDSTSKRLRYSFVFKLLNDEGQQIFIFIRQTIGQLKEKYPRREMLNDEPVVVYLIRLTKLLRYELLRMSTVNLKDLKI</sequence>
<name>A0A816HKU1_ADIRI</name>
<comment type="caution">
    <text evidence="1">The sequence shown here is derived from an EMBL/GenBank/DDBJ whole genome shotgun (WGS) entry which is preliminary data.</text>
</comment>
<dbReference type="Proteomes" id="UP000663828">
    <property type="component" value="Unassembled WGS sequence"/>
</dbReference>
<dbReference type="EMBL" id="CAJNOR010017273">
    <property type="protein sequence ID" value="CAF1687097.1"/>
    <property type="molecule type" value="Genomic_DNA"/>
</dbReference>
<gene>
    <name evidence="1" type="ORF">XAT740_LOCUS62242</name>
</gene>
<feature type="non-terminal residue" evidence="1">
    <location>
        <position position="1"/>
    </location>
</feature>
<feature type="non-terminal residue" evidence="1">
    <location>
        <position position="310"/>
    </location>
</feature>
<keyword evidence="2" id="KW-1185">Reference proteome</keyword>